<evidence type="ECO:0000259" key="4">
    <source>
        <dbReference type="PROSITE" id="PS51898"/>
    </source>
</evidence>
<dbReference type="PANTHER" id="PTHR30349">
    <property type="entry name" value="PHAGE INTEGRASE-RELATED"/>
    <property type="match status" value="1"/>
</dbReference>
<evidence type="ECO:0000256" key="1">
    <source>
        <dbReference type="ARBA" id="ARBA00008857"/>
    </source>
</evidence>
<keyword evidence="3" id="KW-0233">DNA recombination</keyword>
<dbReference type="InterPro" id="IPR002104">
    <property type="entry name" value="Integrase_catalytic"/>
</dbReference>
<dbReference type="EMBL" id="CP015588">
    <property type="protein sequence ID" value="APY88229.1"/>
    <property type="molecule type" value="Genomic_DNA"/>
</dbReference>
<dbReference type="CDD" id="cd01189">
    <property type="entry name" value="INT_ICEBs1_C_like"/>
    <property type="match status" value="1"/>
</dbReference>
<sequence length="432" mass="49001">MASIRKREKKDGSATYQVRWLQGGRGGSWEDEKFGDEDSADQFRKLVEAHGNQWPHGWVKGRGFVEPETHPDDHPFGSYAHAYVDALNTVDDRTKHDYKRDIERHFLGVKHTDAAGIERRLGGLVHTAADGVEHPPTICNITQADVNEWVRRQRHAVTAPDDPENVLRAKASAKSVANRHGLLYCVFQAAVEAEPPLRETNPCKKTGLPRQDEGSDEEMVFLEHEEYARISIELRAFDPDAADLADFLVGTGMRWGEATALQTRDINWTTGKVNVQRAWKRQDDNTFEIGPPKTRKARRLVKLNEDQLAMLRRHVAGRGPEDWVFRGGQGKAWRHSNFYHRKWERALNEAIKKGLGKRPRIHDLRHTHVAWLIADNINPAAIQARLGHESITTTIDRYGHLLNNLDDEISAAVTNAMRVVAPREGLRPVRSA</sequence>
<dbReference type="RefSeq" id="WP_076686221.1">
    <property type="nucleotide sequence ID" value="NZ_CP015588.1"/>
</dbReference>
<organism evidence="5 6">
    <name type="scientific">Streptomyces alfalfae</name>
    <dbReference type="NCBI Taxonomy" id="1642299"/>
    <lineage>
        <taxon>Bacteria</taxon>
        <taxon>Bacillati</taxon>
        <taxon>Actinomycetota</taxon>
        <taxon>Actinomycetes</taxon>
        <taxon>Kitasatosporales</taxon>
        <taxon>Streptomycetaceae</taxon>
        <taxon>Streptomyces</taxon>
    </lineage>
</organism>
<keyword evidence="2" id="KW-0238">DNA-binding</keyword>
<evidence type="ECO:0000313" key="6">
    <source>
        <dbReference type="Proteomes" id="UP000187191"/>
    </source>
</evidence>
<gene>
    <name evidence="5" type="ORF">A7J05_23310</name>
</gene>
<reference evidence="5 6" key="1">
    <citation type="submission" date="2016-05" db="EMBL/GenBank/DDBJ databases">
        <authorList>
            <person name="Gu J."/>
        </authorList>
    </citation>
    <scope>NUCLEOTIDE SEQUENCE [LARGE SCALE GENOMIC DNA]</scope>
    <source>
        <strain evidence="5 6">ACCC40021</strain>
    </source>
</reference>
<dbReference type="Gene3D" id="1.10.150.130">
    <property type="match status" value="1"/>
</dbReference>
<dbReference type="SUPFAM" id="SSF56349">
    <property type="entry name" value="DNA breaking-rejoining enzymes"/>
    <property type="match status" value="1"/>
</dbReference>
<accession>A0ABN4VUZ1</accession>
<dbReference type="InterPro" id="IPR011010">
    <property type="entry name" value="DNA_brk_join_enz"/>
</dbReference>
<proteinExistence type="inferred from homology"/>
<evidence type="ECO:0000256" key="3">
    <source>
        <dbReference type="ARBA" id="ARBA00023172"/>
    </source>
</evidence>
<dbReference type="Pfam" id="PF00589">
    <property type="entry name" value="Phage_integrase"/>
    <property type="match status" value="1"/>
</dbReference>
<keyword evidence="6" id="KW-1185">Reference proteome</keyword>
<dbReference type="InterPro" id="IPR050090">
    <property type="entry name" value="Tyrosine_recombinase_XerCD"/>
</dbReference>
<protein>
    <submittedName>
        <fullName evidence="5">Integrase</fullName>
    </submittedName>
</protein>
<dbReference type="PANTHER" id="PTHR30349:SF64">
    <property type="entry name" value="PROPHAGE INTEGRASE INTD-RELATED"/>
    <property type="match status" value="1"/>
</dbReference>
<feature type="domain" description="Tyr recombinase" evidence="4">
    <location>
        <begin position="217"/>
        <end position="411"/>
    </location>
</feature>
<dbReference type="Gene3D" id="1.10.443.10">
    <property type="entry name" value="Intergrase catalytic core"/>
    <property type="match status" value="1"/>
</dbReference>
<name>A0ABN4VUZ1_9ACTN</name>
<comment type="similarity">
    <text evidence="1">Belongs to the 'phage' integrase family.</text>
</comment>
<dbReference type="PROSITE" id="PS51898">
    <property type="entry name" value="TYR_RECOMBINASE"/>
    <property type="match status" value="1"/>
</dbReference>
<dbReference type="Proteomes" id="UP000187191">
    <property type="component" value="Chromosome"/>
</dbReference>
<dbReference type="InterPro" id="IPR010998">
    <property type="entry name" value="Integrase_recombinase_N"/>
</dbReference>
<dbReference type="InterPro" id="IPR013762">
    <property type="entry name" value="Integrase-like_cat_sf"/>
</dbReference>
<evidence type="ECO:0000256" key="2">
    <source>
        <dbReference type="ARBA" id="ARBA00023125"/>
    </source>
</evidence>
<evidence type="ECO:0000313" key="5">
    <source>
        <dbReference type="EMBL" id="APY88229.1"/>
    </source>
</evidence>